<evidence type="ECO:0000313" key="9">
    <source>
        <dbReference type="Proteomes" id="UP000704738"/>
    </source>
</evidence>
<evidence type="ECO:0000256" key="1">
    <source>
        <dbReference type="ARBA" id="ARBA00022714"/>
    </source>
</evidence>
<dbReference type="EMBL" id="QJRE01000089">
    <property type="protein sequence ID" value="NWL45079.1"/>
    <property type="molecule type" value="Genomic_DNA"/>
</dbReference>
<dbReference type="InterPro" id="IPR017941">
    <property type="entry name" value="Rieske_2Fe-2S"/>
</dbReference>
<proteinExistence type="predicted"/>
<feature type="compositionally biased region" description="Polar residues" evidence="6">
    <location>
        <begin position="1"/>
        <end position="12"/>
    </location>
</feature>
<protein>
    <recommendedName>
        <fullName evidence="7">Rieske domain-containing protein</fullName>
    </recommendedName>
</protein>
<dbReference type="Pfam" id="PF00355">
    <property type="entry name" value="Rieske"/>
    <property type="match status" value="1"/>
</dbReference>
<dbReference type="PROSITE" id="PS51296">
    <property type="entry name" value="RIESKE"/>
    <property type="match status" value="1"/>
</dbReference>
<dbReference type="Pfam" id="PF19112">
    <property type="entry name" value="VanA_C"/>
    <property type="match status" value="1"/>
</dbReference>
<evidence type="ECO:0000256" key="2">
    <source>
        <dbReference type="ARBA" id="ARBA00022723"/>
    </source>
</evidence>
<evidence type="ECO:0000256" key="6">
    <source>
        <dbReference type="SAM" id="MobiDB-lite"/>
    </source>
</evidence>
<evidence type="ECO:0000256" key="3">
    <source>
        <dbReference type="ARBA" id="ARBA00023002"/>
    </source>
</evidence>
<evidence type="ECO:0000256" key="5">
    <source>
        <dbReference type="ARBA" id="ARBA00023014"/>
    </source>
</evidence>
<reference evidence="8 9" key="1">
    <citation type="submission" date="2018-06" db="EMBL/GenBank/DDBJ databases">
        <title>Bacteria isolated from soil of Wuhan.</title>
        <authorList>
            <person name="Xiang W."/>
            <person name="Huang C."/>
        </authorList>
    </citation>
    <scope>NUCLEOTIDE SEQUENCE [LARGE SCALE GENOMIC DNA]</scope>
    <source>
        <strain evidence="9">xwS4</strain>
    </source>
</reference>
<dbReference type="InterPro" id="IPR036922">
    <property type="entry name" value="Rieske_2Fe-2S_sf"/>
</dbReference>
<dbReference type="GO" id="GO:0016491">
    <property type="term" value="F:oxidoreductase activity"/>
    <property type="evidence" value="ECO:0007669"/>
    <property type="project" value="UniProtKB-KW"/>
</dbReference>
<dbReference type="Proteomes" id="UP000704738">
    <property type="component" value="Unassembled WGS sequence"/>
</dbReference>
<dbReference type="Gene3D" id="3.90.380.10">
    <property type="entry name" value="Naphthalene 1,2-dioxygenase Alpha Subunit, Chain A, domain 1"/>
    <property type="match status" value="1"/>
</dbReference>
<evidence type="ECO:0000259" key="7">
    <source>
        <dbReference type="PROSITE" id="PS51296"/>
    </source>
</evidence>
<accession>A0ABD6MW54</accession>
<evidence type="ECO:0000256" key="4">
    <source>
        <dbReference type="ARBA" id="ARBA00023004"/>
    </source>
</evidence>
<comment type="caution">
    <text evidence="8">The sequence shown here is derived from an EMBL/GenBank/DDBJ whole genome shotgun (WGS) entry which is preliminary data.</text>
</comment>
<dbReference type="GO" id="GO:0046872">
    <property type="term" value="F:metal ion binding"/>
    <property type="evidence" value="ECO:0007669"/>
    <property type="project" value="UniProtKB-KW"/>
</dbReference>
<dbReference type="InterPro" id="IPR050584">
    <property type="entry name" value="Cholesterol_7-desaturase"/>
</dbReference>
<keyword evidence="2" id="KW-0479">Metal-binding</keyword>
<dbReference type="AlphaFoldDB" id="A0ABD6MW54"/>
<keyword evidence="3" id="KW-0560">Oxidoreductase</keyword>
<dbReference type="SUPFAM" id="SSF55961">
    <property type="entry name" value="Bet v1-like"/>
    <property type="match status" value="1"/>
</dbReference>
<dbReference type="GO" id="GO:0051537">
    <property type="term" value="F:2 iron, 2 sulfur cluster binding"/>
    <property type="evidence" value="ECO:0007669"/>
    <property type="project" value="UniProtKB-KW"/>
</dbReference>
<feature type="domain" description="Rieske" evidence="7">
    <location>
        <begin position="42"/>
        <end position="144"/>
    </location>
</feature>
<name>A0ABD6MW54_9PSED</name>
<gene>
    <name evidence="8" type="ORF">DM819_04150</name>
</gene>
<dbReference type="SUPFAM" id="SSF50022">
    <property type="entry name" value="ISP domain"/>
    <property type="match status" value="1"/>
</dbReference>
<dbReference type="RefSeq" id="WP_179052440.1">
    <property type="nucleotide sequence ID" value="NZ_QJRE01000089.1"/>
</dbReference>
<dbReference type="CDD" id="cd08878">
    <property type="entry name" value="RHO_alpha_C_DMO-like"/>
    <property type="match status" value="1"/>
</dbReference>
<keyword evidence="1" id="KW-0001">2Fe-2S</keyword>
<evidence type="ECO:0000313" key="8">
    <source>
        <dbReference type="EMBL" id="NWL45079.1"/>
    </source>
</evidence>
<keyword evidence="4" id="KW-0408">Iron</keyword>
<dbReference type="PANTHER" id="PTHR21266:SF60">
    <property type="entry name" value="3-KETOSTEROID-9-ALPHA-MONOOXYGENASE, OXYGENASE COMPONENT"/>
    <property type="match status" value="1"/>
</dbReference>
<organism evidence="8 9">
    <name type="scientific">Pseudomonas hunanensis</name>
    <dbReference type="NCBI Taxonomy" id="1247546"/>
    <lineage>
        <taxon>Bacteria</taxon>
        <taxon>Pseudomonadati</taxon>
        <taxon>Pseudomonadota</taxon>
        <taxon>Gammaproteobacteria</taxon>
        <taxon>Pseudomonadales</taxon>
        <taxon>Pseudomonadaceae</taxon>
        <taxon>Pseudomonas</taxon>
    </lineage>
</organism>
<keyword evidence="5" id="KW-0411">Iron-sulfur</keyword>
<dbReference type="InterPro" id="IPR044043">
    <property type="entry name" value="VanA_C_cat"/>
</dbReference>
<sequence length="394" mass="44825">MRAINRSPNLSNKPWPASKVLPRPPNNSFSMEQQKMYIKNCWYTVAWNYELEDEGLFKTSVLNEPMVIYRTADGGYAALEDRCCHRGAPLSKARREGDDLRCMYHGLKFDPSGRCVEIPGQPKIPANTCVRSYPVVEKHSWIWVWMGDPAKADIALIPRAMALDTPGFKSRSGFIEYDTDYQEVNDNLLDFSHLAYVHPTSFGASEDWAYTRPKIERLDRALRVSRYVRNQDPAFGDKGTGKLDLWSSYDYQIPGVMLLHSHALLAGSADINNDGPPDLSKTPSLFTQYSCQAVTPLADGRSRYSFSILMPDIFDDEWVDEFWRGARQAFDEDREIIEAQYKVKLRTPDRPMIATSFDAGLGQFRWMIDKLIREENAEVAAAARGDVPLVNLQS</sequence>
<dbReference type="PANTHER" id="PTHR21266">
    <property type="entry name" value="IRON-SULFUR DOMAIN CONTAINING PROTEIN"/>
    <property type="match status" value="1"/>
</dbReference>
<dbReference type="Gene3D" id="2.102.10.10">
    <property type="entry name" value="Rieske [2Fe-2S] iron-sulphur domain"/>
    <property type="match status" value="1"/>
</dbReference>
<feature type="region of interest" description="Disordered" evidence="6">
    <location>
        <begin position="1"/>
        <end position="26"/>
    </location>
</feature>